<dbReference type="InterPro" id="IPR013149">
    <property type="entry name" value="ADH-like_C"/>
</dbReference>
<dbReference type="InterPro" id="IPR042104">
    <property type="entry name" value="PKS_dehydratase_sf"/>
</dbReference>
<dbReference type="InterPro" id="IPR020806">
    <property type="entry name" value="PKS_PP-bd"/>
</dbReference>
<feature type="region of interest" description="N-terminal hotdog fold" evidence="7">
    <location>
        <begin position="899"/>
        <end position="1021"/>
    </location>
</feature>
<dbReference type="Gene3D" id="3.90.180.10">
    <property type="entry name" value="Medium-chain alcohol dehydrogenases, catalytic domain"/>
    <property type="match status" value="1"/>
</dbReference>
<evidence type="ECO:0000259" key="10">
    <source>
        <dbReference type="PROSITE" id="PS52004"/>
    </source>
</evidence>
<dbReference type="InterPro" id="IPR013968">
    <property type="entry name" value="PKS_KR"/>
</dbReference>
<dbReference type="InterPro" id="IPR020843">
    <property type="entry name" value="ER"/>
</dbReference>
<keyword evidence="5" id="KW-0511">Multifunctional enzyme</keyword>
<dbReference type="InterPro" id="IPR036736">
    <property type="entry name" value="ACP-like_sf"/>
</dbReference>
<organism evidence="12 13">
    <name type="scientific">Plastoroseomonas arctica</name>
    <dbReference type="NCBI Taxonomy" id="1509237"/>
    <lineage>
        <taxon>Bacteria</taxon>
        <taxon>Pseudomonadati</taxon>
        <taxon>Pseudomonadota</taxon>
        <taxon>Alphaproteobacteria</taxon>
        <taxon>Acetobacterales</taxon>
        <taxon>Acetobacteraceae</taxon>
        <taxon>Plastoroseomonas</taxon>
    </lineage>
</organism>
<evidence type="ECO:0000259" key="9">
    <source>
        <dbReference type="PROSITE" id="PS50075"/>
    </source>
</evidence>
<dbReference type="InterPro" id="IPR016036">
    <property type="entry name" value="Malonyl_transacylase_ACP-bd"/>
</dbReference>
<dbReference type="PROSITE" id="PS52019">
    <property type="entry name" value="PKS_MFAS_DH"/>
    <property type="match status" value="1"/>
</dbReference>
<dbReference type="Pfam" id="PF21089">
    <property type="entry name" value="PKS_DH_N"/>
    <property type="match status" value="1"/>
</dbReference>
<dbReference type="InterPro" id="IPR050091">
    <property type="entry name" value="PKS_NRPS_Biosynth_Enz"/>
</dbReference>
<dbReference type="GO" id="GO:0004315">
    <property type="term" value="F:3-oxoacyl-[acyl-carrier-protein] synthase activity"/>
    <property type="evidence" value="ECO:0007669"/>
    <property type="project" value="InterPro"/>
</dbReference>
<dbReference type="Pfam" id="PF00698">
    <property type="entry name" value="Acyl_transf_1"/>
    <property type="match status" value="1"/>
</dbReference>
<dbReference type="InterPro" id="IPR016039">
    <property type="entry name" value="Thiolase-like"/>
</dbReference>
<name>A0AAF1JV42_9PROT</name>
<dbReference type="Pfam" id="PF14765">
    <property type="entry name" value="PS-DH"/>
    <property type="match status" value="1"/>
</dbReference>
<dbReference type="SUPFAM" id="SSF50129">
    <property type="entry name" value="GroES-like"/>
    <property type="match status" value="1"/>
</dbReference>
<dbReference type="PROSITE" id="PS50075">
    <property type="entry name" value="CARRIER"/>
    <property type="match status" value="1"/>
</dbReference>
<dbReference type="InterPro" id="IPR011032">
    <property type="entry name" value="GroES-like_sf"/>
</dbReference>
<dbReference type="InterPro" id="IPR020807">
    <property type="entry name" value="PKS_DH"/>
</dbReference>
<dbReference type="PROSITE" id="PS00012">
    <property type="entry name" value="PHOSPHOPANTETHEINE"/>
    <property type="match status" value="1"/>
</dbReference>
<dbReference type="GO" id="GO:0004312">
    <property type="term" value="F:fatty acid synthase activity"/>
    <property type="evidence" value="ECO:0007669"/>
    <property type="project" value="TreeGrafter"/>
</dbReference>
<dbReference type="InterPro" id="IPR020841">
    <property type="entry name" value="PKS_Beta-ketoAc_synthase_dom"/>
</dbReference>
<dbReference type="InterPro" id="IPR014043">
    <property type="entry name" value="Acyl_transferase_dom"/>
</dbReference>
<dbReference type="Gene3D" id="3.10.129.110">
    <property type="entry name" value="Polyketide synthase dehydratase"/>
    <property type="match status" value="1"/>
</dbReference>
<dbReference type="SMART" id="SM00829">
    <property type="entry name" value="PKS_ER"/>
    <property type="match status" value="1"/>
</dbReference>
<feature type="active site" description="Proton acceptor; for dehydratase activity" evidence="7">
    <location>
        <position position="931"/>
    </location>
</feature>
<dbReference type="InterPro" id="IPR009081">
    <property type="entry name" value="PP-bd_ACP"/>
</dbReference>
<dbReference type="PROSITE" id="PS01162">
    <property type="entry name" value="QOR_ZETA_CRYSTAL"/>
    <property type="match status" value="1"/>
</dbReference>
<reference evidence="12" key="1">
    <citation type="submission" date="2020-01" db="EMBL/GenBank/DDBJ databases">
        <authorList>
            <person name="Rat A."/>
        </authorList>
    </citation>
    <scope>NUCLEOTIDE SEQUENCE</scope>
    <source>
        <strain evidence="12">LMG 28251</strain>
    </source>
</reference>
<dbReference type="PANTHER" id="PTHR43775">
    <property type="entry name" value="FATTY ACID SYNTHASE"/>
    <property type="match status" value="1"/>
</dbReference>
<dbReference type="InterPro" id="IPR057326">
    <property type="entry name" value="KR_dom"/>
</dbReference>
<feature type="region of interest" description="Disordered" evidence="8">
    <location>
        <begin position="1"/>
        <end position="20"/>
    </location>
</feature>
<evidence type="ECO:0000256" key="7">
    <source>
        <dbReference type="PROSITE-ProRule" id="PRU01363"/>
    </source>
</evidence>
<dbReference type="SMART" id="SM00822">
    <property type="entry name" value="PKS_KR"/>
    <property type="match status" value="1"/>
</dbReference>
<keyword evidence="2" id="KW-0597">Phosphoprotein</keyword>
<reference evidence="12" key="2">
    <citation type="journal article" date="2021" name="Syst. Appl. Microbiol.">
        <title>Roseomonas hellenica sp. nov., isolated from roots of wild-growing Alkanna tinctoria.</title>
        <authorList>
            <person name="Rat A."/>
            <person name="Naranjo H.D."/>
            <person name="Lebbe L."/>
            <person name="Cnockaert M."/>
            <person name="Krigas N."/>
            <person name="Grigoriadou K."/>
            <person name="Maloupa E."/>
            <person name="Willems A."/>
        </authorList>
    </citation>
    <scope>NUCLEOTIDE SEQUENCE</scope>
    <source>
        <strain evidence="12">LMG 28251</strain>
    </source>
</reference>
<keyword evidence="6" id="KW-0012">Acyltransferase</keyword>
<accession>A0AAF1JV42</accession>
<dbReference type="Pfam" id="PF00550">
    <property type="entry name" value="PP-binding"/>
    <property type="match status" value="1"/>
</dbReference>
<dbReference type="Pfam" id="PF08240">
    <property type="entry name" value="ADH_N"/>
    <property type="match status" value="1"/>
</dbReference>
<dbReference type="PANTHER" id="PTHR43775:SF37">
    <property type="entry name" value="SI:DKEY-61P9.11"/>
    <property type="match status" value="1"/>
</dbReference>
<dbReference type="InterPro" id="IPR049551">
    <property type="entry name" value="PKS_DH_C"/>
</dbReference>
<dbReference type="Proteomes" id="UP001196068">
    <property type="component" value="Unassembled WGS sequence"/>
</dbReference>
<evidence type="ECO:0000256" key="1">
    <source>
        <dbReference type="ARBA" id="ARBA00022450"/>
    </source>
</evidence>
<evidence type="ECO:0000313" key="13">
    <source>
        <dbReference type="Proteomes" id="UP001196068"/>
    </source>
</evidence>
<dbReference type="SUPFAM" id="SSF53901">
    <property type="entry name" value="Thiolase-like"/>
    <property type="match status" value="1"/>
</dbReference>
<comment type="caution">
    <text evidence="12">The sequence shown here is derived from an EMBL/GenBank/DDBJ whole genome shotgun (WGS) entry which is preliminary data.</text>
</comment>
<dbReference type="SUPFAM" id="SSF51735">
    <property type="entry name" value="NAD(P)-binding Rossmann-fold domains"/>
    <property type="match status" value="3"/>
</dbReference>
<gene>
    <name evidence="12" type="ORF">GXW79_04580</name>
</gene>
<dbReference type="SMART" id="SM00826">
    <property type="entry name" value="PKS_DH"/>
    <property type="match status" value="1"/>
</dbReference>
<dbReference type="Gene3D" id="3.40.366.10">
    <property type="entry name" value="Malonyl-Coenzyme A Acyl Carrier Protein, domain 2"/>
    <property type="match status" value="1"/>
</dbReference>
<dbReference type="InterPro" id="IPR002364">
    <property type="entry name" value="Quin_OxRdtase/zeta-crystal_CS"/>
</dbReference>
<feature type="domain" description="PKS/mFAS DH" evidence="11">
    <location>
        <begin position="899"/>
        <end position="1175"/>
    </location>
</feature>
<dbReference type="GO" id="GO:0016491">
    <property type="term" value="F:oxidoreductase activity"/>
    <property type="evidence" value="ECO:0007669"/>
    <property type="project" value="InterPro"/>
</dbReference>
<dbReference type="CDD" id="cd00833">
    <property type="entry name" value="PKS"/>
    <property type="match status" value="1"/>
</dbReference>
<dbReference type="InterPro" id="IPR049552">
    <property type="entry name" value="PKS_DH_N"/>
</dbReference>
<proteinExistence type="predicted"/>
<feature type="domain" description="Carrier" evidence="9">
    <location>
        <begin position="2259"/>
        <end position="2336"/>
    </location>
</feature>
<keyword evidence="4" id="KW-0521">NADP</keyword>
<dbReference type="InterPro" id="IPR006162">
    <property type="entry name" value="Ppantetheine_attach_site"/>
</dbReference>
<keyword evidence="13" id="KW-1185">Reference proteome</keyword>
<dbReference type="Pfam" id="PF00107">
    <property type="entry name" value="ADH_zinc_N"/>
    <property type="match status" value="1"/>
</dbReference>
<dbReference type="RefSeq" id="WP_211873165.1">
    <property type="nucleotide sequence ID" value="NZ_JAAEDH010000003.1"/>
</dbReference>
<dbReference type="InterPro" id="IPR016035">
    <property type="entry name" value="Acyl_Trfase/lysoPLipase"/>
</dbReference>
<dbReference type="InterPro" id="IPR014031">
    <property type="entry name" value="Ketoacyl_synth_C"/>
</dbReference>
<evidence type="ECO:0000259" key="11">
    <source>
        <dbReference type="PROSITE" id="PS52019"/>
    </source>
</evidence>
<dbReference type="Gene3D" id="3.30.70.3290">
    <property type="match status" value="1"/>
</dbReference>
<dbReference type="Pfam" id="PF00109">
    <property type="entry name" value="ketoacyl-synt"/>
    <property type="match status" value="1"/>
</dbReference>
<evidence type="ECO:0000256" key="5">
    <source>
        <dbReference type="ARBA" id="ARBA00023268"/>
    </source>
</evidence>
<protein>
    <submittedName>
        <fullName evidence="12">SDR family NAD(P)-dependent oxidoreductase</fullName>
    </submittedName>
</protein>
<dbReference type="InterPro" id="IPR049900">
    <property type="entry name" value="PKS_mFAS_DH"/>
</dbReference>
<dbReference type="SUPFAM" id="SSF52151">
    <property type="entry name" value="FabD/lysophospholipase-like"/>
    <property type="match status" value="1"/>
</dbReference>
<dbReference type="SUPFAM" id="SSF47336">
    <property type="entry name" value="ACP-like"/>
    <property type="match status" value="1"/>
</dbReference>
<dbReference type="Gene3D" id="1.10.1200.10">
    <property type="entry name" value="ACP-like"/>
    <property type="match status" value="1"/>
</dbReference>
<dbReference type="Pfam" id="PF08659">
    <property type="entry name" value="KR"/>
    <property type="match status" value="1"/>
</dbReference>
<dbReference type="InterPro" id="IPR036291">
    <property type="entry name" value="NAD(P)-bd_dom_sf"/>
</dbReference>
<dbReference type="CDD" id="cd05195">
    <property type="entry name" value="enoyl_red"/>
    <property type="match status" value="1"/>
</dbReference>
<dbReference type="Gene3D" id="3.40.50.720">
    <property type="entry name" value="NAD(P)-binding Rossmann-like Domain"/>
    <property type="match status" value="3"/>
</dbReference>
<evidence type="ECO:0000256" key="4">
    <source>
        <dbReference type="ARBA" id="ARBA00022857"/>
    </source>
</evidence>
<dbReference type="InterPro" id="IPR001227">
    <property type="entry name" value="Ac_transferase_dom_sf"/>
</dbReference>
<evidence type="ECO:0000256" key="2">
    <source>
        <dbReference type="ARBA" id="ARBA00022553"/>
    </source>
</evidence>
<feature type="active site" description="Proton donor; for dehydratase activity" evidence="7">
    <location>
        <position position="1093"/>
    </location>
</feature>
<keyword evidence="1" id="KW-0596">Phosphopantetheine</keyword>
<dbReference type="InterPro" id="IPR014030">
    <property type="entry name" value="Ketoacyl_synth_N"/>
</dbReference>
<evidence type="ECO:0000256" key="8">
    <source>
        <dbReference type="SAM" id="MobiDB-lite"/>
    </source>
</evidence>
<dbReference type="SUPFAM" id="SSF55048">
    <property type="entry name" value="Probable ACP-binding domain of malonyl-CoA ACP transacylase"/>
    <property type="match status" value="1"/>
</dbReference>
<evidence type="ECO:0000313" key="12">
    <source>
        <dbReference type="EMBL" id="MBR0654352.1"/>
    </source>
</evidence>
<dbReference type="GO" id="GO:0006633">
    <property type="term" value="P:fatty acid biosynthetic process"/>
    <property type="evidence" value="ECO:0007669"/>
    <property type="project" value="InterPro"/>
</dbReference>
<dbReference type="GO" id="GO:0008270">
    <property type="term" value="F:zinc ion binding"/>
    <property type="evidence" value="ECO:0007669"/>
    <property type="project" value="InterPro"/>
</dbReference>
<feature type="region of interest" description="C-terminal hotdog fold" evidence="7">
    <location>
        <begin position="1031"/>
        <end position="1175"/>
    </location>
</feature>
<dbReference type="SMART" id="SM00825">
    <property type="entry name" value="PKS_KS"/>
    <property type="match status" value="1"/>
</dbReference>
<dbReference type="InterPro" id="IPR018201">
    <property type="entry name" value="Ketoacyl_synth_AS"/>
</dbReference>
<dbReference type="PROSITE" id="PS00606">
    <property type="entry name" value="KS3_1"/>
    <property type="match status" value="1"/>
</dbReference>
<dbReference type="Pfam" id="PF16197">
    <property type="entry name" value="KAsynt_C_assoc"/>
    <property type="match status" value="1"/>
</dbReference>
<evidence type="ECO:0000256" key="6">
    <source>
        <dbReference type="ARBA" id="ARBA00023315"/>
    </source>
</evidence>
<feature type="domain" description="Ketosynthase family 3 (KS3)" evidence="10">
    <location>
        <begin position="22"/>
        <end position="444"/>
    </location>
</feature>
<dbReference type="InterPro" id="IPR013154">
    <property type="entry name" value="ADH-like_N"/>
</dbReference>
<dbReference type="InterPro" id="IPR032821">
    <property type="entry name" value="PKS_assoc"/>
</dbReference>
<dbReference type="GO" id="GO:0031177">
    <property type="term" value="F:phosphopantetheine binding"/>
    <property type="evidence" value="ECO:0007669"/>
    <property type="project" value="InterPro"/>
</dbReference>
<dbReference type="Pfam" id="PF02801">
    <property type="entry name" value="Ketoacyl-synt_C"/>
    <property type="match status" value="1"/>
</dbReference>
<dbReference type="EMBL" id="JAAEDH010000003">
    <property type="protein sequence ID" value="MBR0654352.1"/>
    <property type="molecule type" value="Genomic_DNA"/>
</dbReference>
<dbReference type="SMART" id="SM00823">
    <property type="entry name" value="PKS_PP"/>
    <property type="match status" value="1"/>
</dbReference>
<keyword evidence="3" id="KW-0808">Transferase</keyword>
<evidence type="ECO:0000256" key="3">
    <source>
        <dbReference type="ARBA" id="ARBA00022679"/>
    </source>
</evidence>
<dbReference type="PROSITE" id="PS52004">
    <property type="entry name" value="KS3_2"/>
    <property type="match status" value="1"/>
</dbReference>
<dbReference type="Gene3D" id="3.40.47.10">
    <property type="match status" value="1"/>
</dbReference>
<dbReference type="SMART" id="SM00827">
    <property type="entry name" value="PKS_AT"/>
    <property type="match status" value="1"/>
</dbReference>
<sequence>MTRSSRAPTRGTAGGRQAARTTEPLAIVGAACRLPGAPDLAAFARLLAEGRDAVTEVPEDRFAKARFLHPRRGEPSRSYSFAAGIIGDVLGFDAAAFGLSPREAEEMDPQQRILLEVAQHAFDDAGWPVDRLAGRAIGVFIGASSHDHAELRLEDPAAADRFHMTGSAMAILANRIGHVFDLRGPAAMLDTACSSSLVALDAAANALAADPALEAAVVGGVNLLLSPYAFMGFSRAGMLSPTGRCRAFAAEADGYVRAEGAGVIIVKRLRDALADGEAVRATILGTGVNAAGRTIGLSLPNPAAQMALLTRVMARGGITPERVAAFEAHGTGTRVGDPAEAQAIGRVIGQHRARPLPIGSVKTNLGHLEAGSGMAGLLKAMLALETRSLPATLHCATPNPEIDFAGLNLAVATEATPLDARDDAVIGVNSFGFGGTNATAFLGAAPARRVAANTAKAMPPLILSARSAEGLKPLVASWVTALRATGAPNPGILARAAARHRALHPHRLVLRGEGIPERLAAWLRDGRAEGIAEGTAARGTLAFVFAGNGAQYAGMAREALRGSPVFRRAVADADAALGPHLGWSALALLREGVSAEALAATDHAQPLLFAIQYGIVAALAEHGIAPALVLGHSVGEVAAACATGALGLDQAAMLVATRSRHQHARRGVGRMAALGLSAEMAQPLLDACGPGLEIAAFNAPDALTIAGPSPAIARLAAASVEARAHCLVLDLDYAFHAAAMDPVEEALRADLAALAPGPTRLPLISTVSGTLIEGEALDAHYWWRNLRAPVRFDAAIAEATRQGARIFVEIGPNPVLQSYIRESGRAAAEGVATLPSLTRRDNARDPFPAVADRATSQGADPRGARSFAGATAHRALPLTGFARRATRFPITVESARLTQPRRDHPLLGDLAAPGQWQRMLDTEQDAWLGDHRLLGEAVLPAAAIAEMALAAAAAAAHPEAAVLELRNLAILRAVPLEAGRARELRSTLADGAFTLDSRRRLADEPFAQHARAMLGQLPSLPSAVLVTLAARRRVAGSDVATLAARCGLDYGPAFRSIEGLEVDDALGTARATLQLPETAPADAGFFLHPVRLDGAFQALVGLLAERAGGDGLVPVRIGRLCARRNAPPAAIAELAITAEGSRSIAARITLRDATGTPVAVIEDLWLQRLRLPRREPASAHAFRFEALPIPDAGRAPIPALAEAIAAARATDAGLDLSEAALLLDGFAAASAQSVPGATGPLAAALAEAEPLPPAMEIWRAVLADQPALALDLAWFAHAAETLPAALGGAAQVAATLSPDSATHARLAAVLAAAATVLAARWPIERPFRVLELGAGGALTRIMIEALAASGRRILYTGVGTARAGAQPPPRDGVDFAWCVMDAAAEADLVVGLLPGLASPAGTTLAATLRRIAGPNAALFLAEPAPSRLLDFACGQHPGWWDGAAVPDAEAWRGALRQAGWLAVEVAPLVAAPLPVWLIAAEAPPRDDAALAPEPATLVLATQDAWPLAEAFGTPAAITQTPSPAALRGQRLLIFGGEDGSPATLAAITRAAAAAEGSAASLTLILGDAARSPGAAACLALARVLANEMPGLAPRRIALAGLTPHEMPRRLRAELATKGEPEVTLTHEGRLAPRFQPGLPQAVAGRDAVLAVGAPGQIGSLAWRAAAAPPSPGPGEVRLRVEATGLNFRDLMWAQGLLPEEALLDGFAGPTLGMECAGIVEAVGAGVALAPGARVFGFAPAAFATFATTRADALALRPDTLSAAAAATIPVAFLTAAYALETLARIRPGERVLIHGGAGGVGLAALQIARAAGAEVAASAGTAEKRAFLRAAGAALVVDSRDAGFADALRAQWPEGVEVVLNSLAGDAMARSLALLKPFGRFLELGKRDFFEDSRLGMRALRRNIAYHAIDADALPRARPELAAHILGDIAARLAEGALLPLPHRVLPAEAVETAFRALQASTHIGKLVLTPPASSAPPTPDWAPDEEGCYVVTGGTGGFGLEAAKFLAARGAGRLALLSRRGGAVPGADAIIRTLAALGAQASLIACDVTDDAALDAALRQLRAAGPPIRGIIHAAAVFEDAPAVAHDAARYARVMAPKLDAALLLDRLTREDPLDLFLLFSSATTPFGNPGQAAYVAANAGLEALARRRHAEGLPALAVGWGPIADAGVLATGGEAALTLARRLGVESMTAQYALGALPALIAARLPVVHVVRLARDGAGIDLPIFAEPAFARLERSAPGSAAPADLRATLRALPRAEARAALIRLAQEEIARILRLPADAVPADAPLPGLGLDSLGGLELRMGLERRLGVQVPLAAVTEDLTIATLATRIAGAIWDEGDTGLVKTMMDAYEPPESVT</sequence>